<comment type="caution">
    <text evidence="9">The sequence shown here is derived from an EMBL/GenBank/DDBJ whole genome shotgun (WGS) entry which is preliminary data.</text>
</comment>
<sequence>MNKDKNIRSNIMTYLIYAGPATFAFFTVVIIPFMYGIYLSFTNWDGVSSVHNFVAIDNYIKVFTDKIFWDSFGLTIEYVLFTVILVNIVSFLLAYVLTSGVKGQTIFRTGFFMPNLISGITLGFIWQFIFSNVLVYLGTIFNIPLFSASWLADPKKAFWSMVIVSVWQNSGYMMIIYIAGFMNVPKDIVEAASIDGASGFRKLKSVILPMMVPSFAICLFLTLKNGFMVYDVNLSLTNGGPYKATEMISMHVYNKAFLSQQYGIGQSEAFCLFLMVALVSVAQVYITKRMEVEA</sequence>
<evidence type="ECO:0000256" key="7">
    <source>
        <dbReference type="RuleBase" id="RU363032"/>
    </source>
</evidence>
<feature type="transmembrane region" description="Helical" evidence="7">
    <location>
        <begin position="78"/>
        <end position="98"/>
    </location>
</feature>
<reference evidence="9 10" key="1">
    <citation type="submission" date="2021-06" db="EMBL/GenBank/DDBJ databases">
        <title>Clostridia strains as spoilage organisms.</title>
        <authorList>
            <person name="Wambui J."/>
            <person name="Stephan R."/>
            <person name="Stevens M.J.A."/>
        </authorList>
    </citation>
    <scope>NUCLEOTIDE SEQUENCE [LARGE SCALE GENOMIC DNA]</scope>
    <source>
        <strain evidence="9 10">DSM 14204</strain>
    </source>
</reference>
<feature type="transmembrane region" description="Helical" evidence="7">
    <location>
        <begin position="267"/>
        <end position="286"/>
    </location>
</feature>
<comment type="similarity">
    <text evidence="7">Belongs to the binding-protein-dependent transport system permease family.</text>
</comment>
<dbReference type="EMBL" id="JAHLDV010000067">
    <property type="protein sequence ID" value="MBU3161477.1"/>
    <property type="molecule type" value="Genomic_DNA"/>
</dbReference>
<keyword evidence="3" id="KW-1003">Cell membrane</keyword>
<evidence type="ECO:0000256" key="5">
    <source>
        <dbReference type="ARBA" id="ARBA00022989"/>
    </source>
</evidence>
<name>A0ABS6BXZ2_9CLOT</name>
<keyword evidence="5 7" id="KW-1133">Transmembrane helix</keyword>
<evidence type="ECO:0000313" key="10">
    <source>
        <dbReference type="Proteomes" id="UP000776252"/>
    </source>
</evidence>
<keyword evidence="4 7" id="KW-0812">Transmembrane</keyword>
<dbReference type="Proteomes" id="UP000776252">
    <property type="component" value="Unassembled WGS sequence"/>
</dbReference>
<keyword evidence="6 7" id="KW-0472">Membrane</keyword>
<keyword evidence="10" id="KW-1185">Reference proteome</keyword>
<feature type="domain" description="ABC transmembrane type-1" evidence="8">
    <location>
        <begin position="72"/>
        <end position="283"/>
    </location>
</feature>
<evidence type="ECO:0000313" key="9">
    <source>
        <dbReference type="EMBL" id="MBU3161477.1"/>
    </source>
</evidence>
<dbReference type="PANTHER" id="PTHR30193:SF37">
    <property type="entry name" value="INNER MEMBRANE ABC TRANSPORTER PERMEASE PROTEIN YCJO"/>
    <property type="match status" value="1"/>
</dbReference>
<organism evidence="9 10">
    <name type="scientific">Clostridium frigoris</name>
    <dbReference type="NCBI Taxonomy" id="205327"/>
    <lineage>
        <taxon>Bacteria</taxon>
        <taxon>Bacillati</taxon>
        <taxon>Bacillota</taxon>
        <taxon>Clostridia</taxon>
        <taxon>Eubacteriales</taxon>
        <taxon>Clostridiaceae</taxon>
        <taxon>Clostridium</taxon>
    </lineage>
</organism>
<dbReference type="PANTHER" id="PTHR30193">
    <property type="entry name" value="ABC TRANSPORTER PERMEASE PROTEIN"/>
    <property type="match status" value="1"/>
</dbReference>
<evidence type="ECO:0000259" key="8">
    <source>
        <dbReference type="PROSITE" id="PS50928"/>
    </source>
</evidence>
<comment type="subcellular location">
    <subcellularLocation>
        <location evidence="1 7">Cell membrane</location>
        <topology evidence="1 7">Multi-pass membrane protein</topology>
    </subcellularLocation>
</comment>
<dbReference type="Pfam" id="PF00528">
    <property type="entry name" value="BPD_transp_1"/>
    <property type="match status" value="1"/>
</dbReference>
<feature type="transmembrane region" description="Helical" evidence="7">
    <location>
        <begin position="157"/>
        <end position="184"/>
    </location>
</feature>
<proteinExistence type="inferred from homology"/>
<evidence type="ECO:0000256" key="3">
    <source>
        <dbReference type="ARBA" id="ARBA00022475"/>
    </source>
</evidence>
<evidence type="ECO:0000256" key="6">
    <source>
        <dbReference type="ARBA" id="ARBA00023136"/>
    </source>
</evidence>
<feature type="transmembrane region" description="Helical" evidence="7">
    <location>
        <begin position="12"/>
        <end position="38"/>
    </location>
</feature>
<dbReference type="RefSeq" id="WP_216151300.1">
    <property type="nucleotide sequence ID" value="NZ_JAHLDV010000067.1"/>
</dbReference>
<evidence type="ECO:0000256" key="4">
    <source>
        <dbReference type="ARBA" id="ARBA00022692"/>
    </source>
</evidence>
<dbReference type="InterPro" id="IPR051393">
    <property type="entry name" value="ABC_transporter_permease"/>
</dbReference>
<protein>
    <submittedName>
        <fullName evidence="9">Sugar ABC transporter permease</fullName>
    </submittedName>
</protein>
<feature type="transmembrane region" description="Helical" evidence="7">
    <location>
        <begin position="110"/>
        <end position="137"/>
    </location>
</feature>
<evidence type="ECO:0000256" key="2">
    <source>
        <dbReference type="ARBA" id="ARBA00022448"/>
    </source>
</evidence>
<dbReference type="InterPro" id="IPR000515">
    <property type="entry name" value="MetI-like"/>
</dbReference>
<feature type="transmembrane region" description="Helical" evidence="7">
    <location>
        <begin position="205"/>
        <end position="223"/>
    </location>
</feature>
<gene>
    <name evidence="9" type="ORF">KPL37_17360</name>
</gene>
<keyword evidence="2 7" id="KW-0813">Transport</keyword>
<dbReference type="CDD" id="cd06261">
    <property type="entry name" value="TM_PBP2"/>
    <property type="match status" value="1"/>
</dbReference>
<accession>A0ABS6BXZ2</accession>
<evidence type="ECO:0000256" key="1">
    <source>
        <dbReference type="ARBA" id="ARBA00004651"/>
    </source>
</evidence>
<dbReference type="PROSITE" id="PS50928">
    <property type="entry name" value="ABC_TM1"/>
    <property type="match status" value="1"/>
</dbReference>